<dbReference type="Pfam" id="PF00172">
    <property type="entry name" value="Zn_clus"/>
    <property type="match status" value="1"/>
</dbReference>
<dbReference type="STRING" id="1149755.A0A2J6REZ9"/>
<dbReference type="CDD" id="cd00067">
    <property type="entry name" value="GAL4"/>
    <property type="match status" value="1"/>
</dbReference>
<dbReference type="Pfam" id="PF04082">
    <property type="entry name" value="Fungal_trans"/>
    <property type="match status" value="1"/>
</dbReference>
<comment type="subcellular location">
    <subcellularLocation>
        <location evidence="1">Nucleus</location>
    </subcellularLocation>
</comment>
<dbReference type="EMBL" id="KZ613950">
    <property type="protein sequence ID" value="PMD37089.1"/>
    <property type="molecule type" value="Genomic_DNA"/>
</dbReference>
<dbReference type="GO" id="GO:0003677">
    <property type="term" value="F:DNA binding"/>
    <property type="evidence" value="ECO:0007669"/>
    <property type="project" value="InterPro"/>
</dbReference>
<evidence type="ECO:0000313" key="6">
    <source>
        <dbReference type="EMBL" id="PMD37089.1"/>
    </source>
</evidence>
<feature type="compositionally biased region" description="Polar residues" evidence="4">
    <location>
        <begin position="1"/>
        <end position="10"/>
    </location>
</feature>
<proteinExistence type="predicted"/>
<evidence type="ECO:0000256" key="1">
    <source>
        <dbReference type="ARBA" id="ARBA00004123"/>
    </source>
</evidence>
<accession>A0A2J6REZ9</accession>
<evidence type="ECO:0000256" key="4">
    <source>
        <dbReference type="SAM" id="MobiDB-lite"/>
    </source>
</evidence>
<dbReference type="AlphaFoldDB" id="A0A2J6REZ9"/>
<dbReference type="OrthoDB" id="2269373at2759"/>
<dbReference type="PANTHER" id="PTHR31001:SF85">
    <property type="entry name" value="ZN(II)2CYS6 TRANSCRIPTION FACTOR (EUROFUNG)"/>
    <property type="match status" value="1"/>
</dbReference>
<protein>
    <recommendedName>
        <fullName evidence="5">Zn(2)-C6 fungal-type domain-containing protein</fullName>
    </recommendedName>
</protein>
<name>A0A2J6REZ9_HYAVF</name>
<dbReference type="SUPFAM" id="SSF57701">
    <property type="entry name" value="Zn2/Cys6 DNA-binding domain"/>
    <property type="match status" value="1"/>
</dbReference>
<dbReference type="InterPro" id="IPR050613">
    <property type="entry name" value="Sec_Metabolite_Reg"/>
</dbReference>
<dbReference type="InterPro" id="IPR036864">
    <property type="entry name" value="Zn2-C6_fun-type_DNA-bd_sf"/>
</dbReference>
<organism evidence="6 7">
    <name type="scientific">Hyaloscypha variabilis (strain UAMH 11265 / GT02V1 / F)</name>
    <name type="common">Meliniomyces variabilis</name>
    <dbReference type="NCBI Taxonomy" id="1149755"/>
    <lineage>
        <taxon>Eukaryota</taxon>
        <taxon>Fungi</taxon>
        <taxon>Dikarya</taxon>
        <taxon>Ascomycota</taxon>
        <taxon>Pezizomycotina</taxon>
        <taxon>Leotiomycetes</taxon>
        <taxon>Helotiales</taxon>
        <taxon>Hyaloscyphaceae</taxon>
        <taxon>Hyaloscypha</taxon>
        <taxon>Hyaloscypha variabilis</taxon>
    </lineage>
</organism>
<reference evidence="6 7" key="1">
    <citation type="submission" date="2016-04" db="EMBL/GenBank/DDBJ databases">
        <title>A degradative enzymes factory behind the ericoid mycorrhizal symbiosis.</title>
        <authorList>
            <consortium name="DOE Joint Genome Institute"/>
            <person name="Martino E."/>
            <person name="Morin E."/>
            <person name="Grelet G."/>
            <person name="Kuo A."/>
            <person name="Kohler A."/>
            <person name="Daghino S."/>
            <person name="Barry K."/>
            <person name="Choi C."/>
            <person name="Cichocki N."/>
            <person name="Clum A."/>
            <person name="Copeland A."/>
            <person name="Hainaut M."/>
            <person name="Haridas S."/>
            <person name="Labutti K."/>
            <person name="Lindquist E."/>
            <person name="Lipzen A."/>
            <person name="Khouja H.-R."/>
            <person name="Murat C."/>
            <person name="Ohm R."/>
            <person name="Olson A."/>
            <person name="Spatafora J."/>
            <person name="Veneault-Fourrey C."/>
            <person name="Henrissat B."/>
            <person name="Grigoriev I."/>
            <person name="Martin F."/>
            <person name="Perotto S."/>
        </authorList>
    </citation>
    <scope>NUCLEOTIDE SEQUENCE [LARGE SCALE GENOMIC DNA]</scope>
    <source>
        <strain evidence="6 7">F</strain>
    </source>
</reference>
<feature type="domain" description="Zn(2)-C6 fungal-type" evidence="5">
    <location>
        <begin position="31"/>
        <end position="60"/>
    </location>
</feature>
<dbReference type="Proteomes" id="UP000235786">
    <property type="component" value="Unassembled WGS sequence"/>
</dbReference>
<dbReference type="PANTHER" id="PTHR31001">
    <property type="entry name" value="UNCHARACTERIZED TRANSCRIPTIONAL REGULATORY PROTEIN"/>
    <property type="match status" value="1"/>
</dbReference>
<dbReference type="Gene3D" id="4.10.240.10">
    <property type="entry name" value="Zn(2)-C6 fungal-type DNA-binding domain"/>
    <property type="match status" value="1"/>
</dbReference>
<dbReference type="PROSITE" id="PS50048">
    <property type="entry name" value="ZN2_CY6_FUNGAL_2"/>
    <property type="match status" value="1"/>
</dbReference>
<evidence type="ECO:0000256" key="2">
    <source>
        <dbReference type="ARBA" id="ARBA00022723"/>
    </source>
</evidence>
<gene>
    <name evidence="6" type="ORF">L207DRAFT_465161</name>
</gene>
<dbReference type="CDD" id="cd12148">
    <property type="entry name" value="fungal_TF_MHR"/>
    <property type="match status" value="1"/>
</dbReference>
<keyword evidence="7" id="KW-1185">Reference proteome</keyword>
<feature type="region of interest" description="Disordered" evidence="4">
    <location>
        <begin position="1"/>
        <end position="29"/>
    </location>
</feature>
<evidence type="ECO:0000259" key="5">
    <source>
        <dbReference type="PROSITE" id="PS50048"/>
    </source>
</evidence>
<keyword evidence="3" id="KW-0539">Nucleus</keyword>
<sequence length="742" mass="83891">MSFHATTNPAVSALLPTPDRPEESQNRRKHPCVLCQQRKVKCDRTDPCANCVKARVECISPTTLPPRRRKKRFPEAELLARLRKYEQHLRSYGADIDAINAEGPNAGPQPVTVSTPAIKVSPSPLDGTIPEPIRSLSIRRSLKNIENNLSRGVNREFQDAEELLQGSSEDEMFENPISRTYDNIDEYGSDLIFPSPTADNLRDLHPSTVHIFRLWQRFLESVNPLIRIFHAPTVQQQVLDATADLDNVSKGVEALMFGIYTMAIASFPEFECVPIFGDTKETLLKRYQSGSRLALQRAGLLRSSDLTILQAYVLYLTSCLNFTMDPRKLFCLTGIAVRIAQRMGLTFDGTSYGLPPFQVEMRRRLWWQILLLDTRVSELSGAGSSVVNHTWTTKLPSNVNDSDLFPDMKEPPPEHPGATEMVFVLHRCEVANLSQQLQDKQMTLSEKDELTSELEARLEKTYVQYCDPSIPFHLVTMLMVKLTTAKIRMLPRHPHLMANISQVDTPERDALFRLSLSCLETHNKMLMLPSLERFMWFVLTNFPMPASVFLLCSLRYKTTGELADRAWELFEERFLHHNMKLKDSEFWQKNKNSLIHLAIANLTVKAWEAREKAFLAMQQPLPITPNFIKHMQQQLAAKRSAKSTRSSTVGTETTTTTPSATTSVGTGVGMGMGIGLGEQFTESYQWFSPGAADPNQSFDLMPGVTTHDPQQMGWDFWNDLMQPNMGGYLQDGGGFPVQQTYL</sequence>
<keyword evidence="2" id="KW-0479">Metal-binding</keyword>
<dbReference type="SMART" id="SM00066">
    <property type="entry name" value="GAL4"/>
    <property type="match status" value="1"/>
</dbReference>
<feature type="compositionally biased region" description="Low complexity" evidence="4">
    <location>
        <begin position="643"/>
        <end position="665"/>
    </location>
</feature>
<dbReference type="InterPro" id="IPR007219">
    <property type="entry name" value="XnlR_reg_dom"/>
</dbReference>
<dbReference type="GO" id="GO:0008270">
    <property type="term" value="F:zinc ion binding"/>
    <property type="evidence" value="ECO:0007669"/>
    <property type="project" value="InterPro"/>
</dbReference>
<dbReference type="InterPro" id="IPR001138">
    <property type="entry name" value="Zn2Cys6_DnaBD"/>
</dbReference>
<evidence type="ECO:0000313" key="7">
    <source>
        <dbReference type="Proteomes" id="UP000235786"/>
    </source>
</evidence>
<dbReference type="GO" id="GO:0005634">
    <property type="term" value="C:nucleus"/>
    <property type="evidence" value="ECO:0007669"/>
    <property type="project" value="UniProtKB-SubCell"/>
</dbReference>
<feature type="region of interest" description="Disordered" evidence="4">
    <location>
        <begin position="639"/>
        <end position="666"/>
    </location>
</feature>
<evidence type="ECO:0000256" key="3">
    <source>
        <dbReference type="ARBA" id="ARBA00023242"/>
    </source>
</evidence>
<dbReference type="GO" id="GO:0006351">
    <property type="term" value="P:DNA-templated transcription"/>
    <property type="evidence" value="ECO:0007669"/>
    <property type="project" value="InterPro"/>
</dbReference>
<dbReference type="SMART" id="SM00906">
    <property type="entry name" value="Fungal_trans"/>
    <property type="match status" value="1"/>
</dbReference>
<dbReference type="GO" id="GO:0000981">
    <property type="term" value="F:DNA-binding transcription factor activity, RNA polymerase II-specific"/>
    <property type="evidence" value="ECO:0007669"/>
    <property type="project" value="InterPro"/>
</dbReference>